<dbReference type="EMBL" id="CP054929">
    <property type="protein sequence ID" value="QKW48561.1"/>
    <property type="molecule type" value="Genomic_DNA"/>
</dbReference>
<sequence length="367" mass="38848">MTGGQDSGPGERAARWLGGAARGSGGGLRRDLALLRQGRDWRGRARPPRGLPAGQDAARAPFRTAWARSAPAALARDALRTGVLKPLLWAHARPVVTGREHLAGLRGPVVFVANHASHLDTPLILGALPGPVAARTTVGAAADHFFASRLTGVTTALLFNAFPVDRRGDRKTGRLGHGAGLATRLIGSGWSVLLFPEGSRSRDGWMGWFRLGAARLCLDAGVPAVPVAVRGTFAALPPGDVLPRRDAAPISVRFGRPIVARPDETAPAFRDRMMREVNALWAESDVGWYGALRGAVEAADAPPTPAAAPPADGVRRAARWRRVWESTRPTERPGRRRVWGGPAPTWPRQRGAGSGVADGARGGARRS</sequence>
<proteinExistence type="predicted"/>
<evidence type="ECO:0000256" key="3">
    <source>
        <dbReference type="SAM" id="MobiDB-lite"/>
    </source>
</evidence>
<feature type="region of interest" description="Disordered" evidence="3">
    <location>
        <begin position="1"/>
        <end position="29"/>
    </location>
</feature>
<dbReference type="PANTHER" id="PTHR10434">
    <property type="entry name" value="1-ACYL-SN-GLYCEROL-3-PHOSPHATE ACYLTRANSFERASE"/>
    <property type="match status" value="1"/>
</dbReference>
<feature type="region of interest" description="Disordered" evidence="3">
    <location>
        <begin position="325"/>
        <end position="367"/>
    </location>
</feature>
<feature type="compositionally biased region" description="Gly residues" evidence="3">
    <location>
        <begin position="352"/>
        <end position="367"/>
    </location>
</feature>
<dbReference type="RefSeq" id="WP_176160259.1">
    <property type="nucleotide sequence ID" value="NZ_CP054929.1"/>
</dbReference>
<evidence type="ECO:0000313" key="6">
    <source>
        <dbReference type="Proteomes" id="UP000509303"/>
    </source>
</evidence>
<evidence type="ECO:0000259" key="4">
    <source>
        <dbReference type="SMART" id="SM00563"/>
    </source>
</evidence>
<keyword evidence="1 5" id="KW-0808">Transferase</keyword>
<name>A0A7H8N2J1_9ACTN</name>
<reference evidence="5 6" key="1">
    <citation type="submission" date="2020-06" db="EMBL/GenBank/DDBJ databases">
        <title>Genome mining for natural products.</title>
        <authorList>
            <person name="Zhang B."/>
            <person name="Shi J."/>
            <person name="Ge H."/>
        </authorList>
    </citation>
    <scope>NUCLEOTIDE SEQUENCE [LARGE SCALE GENOMIC DNA]</scope>
    <source>
        <strain evidence="5 6">NA00687</strain>
    </source>
</reference>
<dbReference type="Proteomes" id="UP000509303">
    <property type="component" value="Chromosome"/>
</dbReference>
<protein>
    <submittedName>
        <fullName evidence="5">1-acyl-sn-glycerol-3-phosphate acyltransferase</fullName>
    </submittedName>
</protein>
<keyword evidence="2 5" id="KW-0012">Acyltransferase</keyword>
<dbReference type="GO" id="GO:0006654">
    <property type="term" value="P:phosphatidic acid biosynthetic process"/>
    <property type="evidence" value="ECO:0007669"/>
    <property type="project" value="TreeGrafter"/>
</dbReference>
<evidence type="ECO:0000256" key="2">
    <source>
        <dbReference type="ARBA" id="ARBA00023315"/>
    </source>
</evidence>
<dbReference type="SUPFAM" id="SSF69593">
    <property type="entry name" value="Glycerol-3-phosphate (1)-acyltransferase"/>
    <property type="match status" value="1"/>
</dbReference>
<evidence type="ECO:0000313" key="5">
    <source>
        <dbReference type="EMBL" id="QKW48561.1"/>
    </source>
</evidence>
<dbReference type="SMART" id="SM00563">
    <property type="entry name" value="PlsC"/>
    <property type="match status" value="1"/>
</dbReference>
<accession>A0A7H8N2J1</accession>
<dbReference type="GO" id="GO:0003841">
    <property type="term" value="F:1-acylglycerol-3-phosphate O-acyltransferase activity"/>
    <property type="evidence" value="ECO:0007669"/>
    <property type="project" value="TreeGrafter"/>
</dbReference>
<evidence type="ECO:0000256" key="1">
    <source>
        <dbReference type="ARBA" id="ARBA00022679"/>
    </source>
</evidence>
<feature type="domain" description="Phospholipid/glycerol acyltransferase" evidence="4">
    <location>
        <begin position="109"/>
        <end position="232"/>
    </location>
</feature>
<dbReference type="AlphaFoldDB" id="A0A7H8N2J1"/>
<gene>
    <name evidence="5" type="ORF">HUT08_02255</name>
</gene>
<dbReference type="CDD" id="cd07989">
    <property type="entry name" value="LPLAT_AGPAT-like"/>
    <property type="match status" value="1"/>
</dbReference>
<organism evidence="5 6">
    <name type="scientific">Streptomyces buecherae</name>
    <dbReference type="NCBI Taxonomy" id="2763006"/>
    <lineage>
        <taxon>Bacteria</taxon>
        <taxon>Bacillati</taxon>
        <taxon>Actinomycetota</taxon>
        <taxon>Actinomycetes</taxon>
        <taxon>Kitasatosporales</taxon>
        <taxon>Streptomycetaceae</taxon>
        <taxon>Streptomyces</taxon>
    </lineage>
</organism>
<dbReference type="Pfam" id="PF01553">
    <property type="entry name" value="Acyltransferase"/>
    <property type="match status" value="1"/>
</dbReference>
<keyword evidence="6" id="KW-1185">Reference proteome</keyword>
<dbReference type="InterPro" id="IPR002123">
    <property type="entry name" value="Plipid/glycerol_acylTrfase"/>
</dbReference>
<dbReference type="PANTHER" id="PTHR10434:SF11">
    <property type="entry name" value="1-ACYL-SN-GLYCEROL-3-PHOSPHATE ACYLTRANSFERASE"/>
    <property type="match status" value="1"/>
</dbReference>